<keyword evidence="2" id="KW-1185">Reference proteome</keyword>
<proteinExistence type="predicted"/>
<organism evidence="1 2">
    <name type="scientific">Rhizorhabdus histidinilytica</name>
    <dbReference type="NCBI Taxonomy" id="439228"/>
    <lineage>
        <taxon>Bacteria</taxon>
        <taxon>Pseudomonadati</taxon>
        <taxon>Pseudomonadota</taxon>
        <taxon>Alphaproteobacteria</taxon>
        <taxon>Sphingomonadales</taxon>
        <taxon>Sphingomonadaceae</taxon>
        <taxon>Rhizorhabdus</taxon>
    </lineage>
</organism>
<dbReference type="RefSeq" id="WP_079647978.1">
    <property type="nucleotide sequence ID" value="NZ_FUYM01000004.1"/>
</dbReference>
<dbReference type="Proteomes" id="UP000189818">
    <property type="component" value="Unassembled WGS sequence"/>
</dbReference>
<name>A0A1T5CH67_9SPHN</name>
<dbReference type="EMBL" id="FUYM01000004">
    <property type="protein sequence ID" value="SKB58696.1"/>
    <property type="molecule type" value="Genomic_DNA"/>
</dbReference>
<sequence length="152" mass="15520">MASTYYSVELGGSSSGRRYPVSGVGMGGRTIHSARGEYTISAALVVNDIIDMFDLPPNARVVGGFLKSDDLDTGGSPAIVLALGDAVDDDRFFTGATIGQAGGVTTVLAASGVDYVTTAKTRVKAKVTTGPATGATTGTIVGVLHYFVEEPK</sequence>
<accession>A0A1T5CH67</accession>
<evidence type="ECO:0000313" key="2">
    <source>
        <dbReference type="Proteomes" id="UP000189818"/>
    </source>
</evidence>
<dbReference type="STRING" id="439228.SAMN06295920_10455"/>
<gene>
    <name evidence="1" type="ORF">SAMN06295920_10455</name>
</gene>
<dbReference type="AlphaFoldDB" id="A0A1T5CH67"/>
<dbReference type="OrthoDB" id="9572959at2"/>
<evidence type="ECO:0000313" key="1">
    <source>
        <dbReference type="EMBL" id="SKB58696.1"/>
    </source>
</evidence>
<reference evidence="2" key="1">
    <citation type="submission" date="2017-02" db="EMBL/GenBank/DDBJ databases">
        <authorList>
            <person name="Varghese N."/>
            <person name="Submissions S."/>
        </authorList>
    </citation>
    <scope>NUCLEOTIDE SEQUENCE [LARGE SCALE GENOMIC DNA]</scope>
    <source>
        <strain evidence="2">UM2</strain>
    </source>
</reference>
<protein>
    <submittedName>
        <fullName evidence="1">Uncharacterized protein</fullName>
    </submittedName>
</protein>